<dbReference type="KEGG" id="mbrn:26243715"/>
<evidence type="ECO:0000313" key="2">
    <source>
        <dbReference type="EMBL" id="QLI72594.1"/>
    </source>
</evidence>
<feature type="compositionally biased region" description="Polar residues" evidence="1">
    <location>
        <begin position="99"/>
        <end position="109"/>
    </location>
</feature>
<sequence>MRLSLSNTSLSTSCSRWTTFKVFVNQGAGRKIFNGLLLVLEHLSPSLPILTRRCAGYPEIFYEQTSEDTTAVHEAVQFMREEATEDILKDILKEMLPQQQMADGSSNGEQCEASGEDQSALSAILSERGTSLHDDDPKDEDEASLLLVEGSEIELHEEDEPNTEDDEMVTETPAGPPKTLH</sequence>
<dbReference type="RefSeq" id="XP_014543538.1">
    <property type="nucleotide sequence ID" value="XM_014688052.1"/>
</dbReference>
<evidence type="ECO:0000313" key="3">
    <source>
        <dbReference type="Proteomes" id="UP000510686"/>
    </source>
</evidence>
<proteinExistence type="predicted"/>
<gene>
    <name evidence="2" type="ORF">G6M90_00g083160</name>
</gene>
<dbReference type="AlphaFoldDB" id="A0A7D5V214"/>
<dbReference type="Proteomes" id="UP000510686">
    <property type="component" value="Chromosome 5"/>
</dbReference>
<organism evidence="2 3">
    <name type="scientific">Metarhizium brunneum</name>
    <dbReference type="NCBI Taxonomy" id="500148"/>
    <lineage>
        <taxon>Eukaryota</taxon>
        <taxon>Fungi</taxon>
        <taxon>Dikarya</taxon>
        <taxon>Ascomycota</taxon>
        <taxon>Pezizomycotina</taxon>
        <taxon>Sordariomycetes</taxon>
        <taxon>Hypocreomycetidae</taxon>
        <taxon>Hypocreales</taxon>
        <taxon>Clavicipitaceae</taxon>
        <taxon>Metarhizium</taxon>
    </lineage>
</organism>
<name>A0A7D5V214_9HYPO</name>
<evidence type="ECO:0000256" key="1">
    <source>
        <dbReference type="SAM" id="MobiDB-lite"/>
    </source>
</evidence>
<accession>A0A7D5V214</accession>
<protein>
    <submittedName>
        <fullName evidence="2">Uncharacterized protein</fullName>
    </submittedName>
</protein>
<feature type="compositionally biased region" description="Acidic residues" evidence="1">
    <location>
        <begin position="151"/>
        <end position="169"/>
    </location>
</feature>
<reference evidence="2 3" key="1">
    <citation type="submission" date="2020-07" db="EMBL/GenBank/DDBJ databases">
        <title>Telomere length de novo assembly of all 7 chromosomes of the fungus, Metarhizium brunneum, using a novel assembly pipeline.</title>
        <authorList>
            <person name="Saud z."/>
            <person name="Kortsinoglou A."/>
            <person name="Kouvelis V.N."/>
            <person name="Butt T.M."/>
        </authorList>
    </citation>
    <scope>NUCLEOTIDE SEQUENCE [LARGE SCALE GENOMIC DNA]</scope>
    <source>
        <strain evidence="2 3">4556</strain>
    </source>
</reference>
<dbReference type="EMBL" id="CP058936">
    <property type="protein sequence ID" value="QLI72594.1"/>
    <property type="molecule type" value="Genomic_DNA"/>
</dbReference>
<dbReference type="GeneID" id="26243715"/>
<feature type="region of interest" description="Disordered" evidence="1">
    <location>
        <begin position="99"/>
        <end position="181"/>
    </location>
</feature>
<keyword evidence="3" id="KW-1185">Reference proteome</keyword>